<dbReference type="InterPro" id="IPR058532">
    <property type="entry name" value="YjbR/MT2646/Rv2570-like"/>
</dbReference>
<reference evidence="1" key="1">
    <citation type="submission" date="2020-04" db="EMBL/GenBank/DDBJ databases">
        <title>Phage recombination drives evolution of spore-forming Bacilli.</title>
        <authorList>
            <person name="Dragos A."/>
            <person name="Kovacs A.T."/>
        </authorList>
    </citation>
    <scope>NUCLEOTIDE SEQUENCE</scope>
    <source>
        <strain evidence="1">168</strain>
    </source>
</reference>
<accession>A0A6M4JR47</accession>
<dbReference type="Pfam" id="PF04237">
    <property type="entry name" value="YjbR"/>
    <property type="match status" value="1"/>
</dbReference>
<dbReference type="RefSeq" id="WP_003244448.1">
    <property type="nucleotide sequence ID" value="NC_000964.3"/>
</dbReference>
<proteinExistence type="predicted"/>
<dbReference type="SUPFAM" id="SSF142906">
    <property type="entry name" value="YjbR-like"/>
    <property type="match status" value="1"/>
</dbReference>
<dbReference type="PANTHER" id="PTHR35145:SF1">
    <property type="entry name" value="CYTOPLASMIC PROTEIN"/>
    <property type="match status" value="1"/>
</dbReference>
<dbReference type="SMR" id="A0A6M4JR47"/>
<gene>
    <name evidence="1" type="ORF">HIR78_23225</name>
</gene>
<dbReference type="AlphaFoldDB" id="A0A6M4JR47"/>
<dbReference type="InterPro" id="IPR007351">
    <property type="entry name" value="YjbR"/>
</dbReference>
<evidence type="ECO:0000313" key="1">
    <source>
        <dbReference type="EMBL" id="QJP90744.1"/>
    </source>
</evidence>
<name>A0A6M4JR47_BACSU</name>
<dbReference type="InterPro" id="IPR038056">
    <property type="entry name" value="YjbR-like_sf"/>
</dbReference>
<keyword evidence="1" id="KW-0238">DNA-binding</keyword>
<sequence length="118" mass="13910">MLTREDIFKHVKEKYGTSPDYPWEKYPNYASLRHTSNKKWYGLIMNVLPEKLGLDGHGEIDILNLKCPPEISDRLRNGENILPGYHMDKEHWISIVLERTDPEGEIYNLIEQSFHLTK</sequence>
<dbReference type="GO" id="GO:0003677">
    <property type="term" value="F:DNA binding"/>
    <property type="evidence" value="ECO:0007669"/>
    <property type="project" value="UniProtKB-KW"/>
</dbReference>
<dbReference type="KEGG" id="bsu:BSU40750"/>
<dbReference type="PANTHER" id="PTHR35145">
    <property type="entry name" value="CYTOPLASMIC PROTEIN-RELATED"/>
    <property type="match status" value="1"/>
</dbReference>
<dbReference type="Gene3D" id="3.90.1150.30">
    <property type="match status" value="1"/>
</dbReference>
<organism evidence="1">
    <name type="scientific">Bacillus subtilis (strain 168)</name>
    <dbReference type="NCBI Taxonomy" id="224308"/>
    <lineage>
        <taxon>Bacteria</taxon>
        <taxon>Bacillati</taxon>
        <taxon>Bacillota</taxon>
        <taxon>Bacilli</taxon>
        <taxon>Bacillales</taxon>
        <taxon>Bacillaceae</taxon>
        <taxon>Bacillus</taxon>
    </lineage>
</organism>
<dbReference type="EMBL" id="CP052842">
    <property type="protein sequence ID" value="QJP90744.1"/>
    <property type="molecule type" value="Genomic_DNA"/>
</dbReference>
<protein>
    <submittedName>
        <fullName evidence="1">MmcQ/YjbR family DNA-binding protein</fullName>
    </submittedName>
</protein>
<dbReference type="OrthoDB" id="9789813at2"/>